<sequence>MPMDKLSMFRVISFTLAGGDFVQTIPDTLRLYRKQWVNRSLSPICVFYALARYMSALSLITNGVGFFGTSFTAASCKRFYMLPNVTAMLAGMSVQVLIYIRTYAISGRSKYVRWGLIGLLAVCMPLQVFGICYHRDPVLSSRGGCKGKVLHRGDPDWNIVYYSAHMAFDLVACATATFYLVFMSRMHGRFNMSKFLRRVLRNGLLYTFAVFAANFWVVLEFAGVLNTGAASTLPLAVVMIAAAHLILSTQRLHPAAPYTTSEDDAHTPNETGPAILFHHRTTHDLELDSNVYGNQNNKHLPSSNDSQDTSRHKGESQGSVTRTSEA</sequence>
<keyword evidence="2 3" id="KW-0812">Transmembrane</keyword>
<accession>A0A8H6SLL3</accession>
<comment type="caution">
    <text evidence="3">The sequence shown here is derived from an EMBL/GenBank/DDBJ whole genome shotgun (WGS) entry which is preliminary data.</text>
</comment>
<feature type="compositionally biased region" description="Polar residues" evidence="1">
    <location>
        <begin position="291"/>
        <end position="307"/>
    </location>
</feature>
<feature type="transmembrane region" description="Helical" evidence="2">
    <location>
        <begin position="228"/>
        <end position="247"/>
    </location>
</feature>
<feature type="transmembrane region" description="Helical" evidence="2">
    <location>
        <begin position="80"/>
        <end position="100"/>
    </location>
</feature>
<organism evidence="3 4">
    <name type="scientific">Mycena indigotica</name>
    <dbReference type="NCBI Taxonomy" id="2126181"/>
    <lineage>
        <taxon>Eukaryota</taxon>
        <taxon>Fungi</taxon>
        <taxon>Dikarya</taxon>
        <taxon>Basidiomycota</taxon>
        <taxon>Agaricomycotina</taxon>
        <taxon>Agaricomycetes</taxon>
        <taxon>Agaricomycetidae</taxon>
        <taxon>Agaricales</taxon>
        <taxon>Marasmiineae</taxon>
        <taxon>Mycenaceae</taxon>
        <taxon>Mycena</taxon>
    </lineage>
</organism>
<evidence type="ECO:0000313" key="3">
    <source>
        <dbReference type="EMBL" id="KAF7301873.1"/>
    </source>
</evidence>
<keyword evidence="2" id="KW-0472">Membrane</keyword>
<dbReference type="OrthoDB" id="3346251at2759"/>
<dbReference type="Proteomes" id="UP000636479">
    <property type="component" value="Unassembled WGS sequence"/>
</dbReference>
<evidence type="ECO:0000313" key="4">
    <source>
        <dbReference type="Proteomes" id="UP000636479"/>
    </source>
</evidence>
<evidence type="ECO:0000256" key="2">
    <source>
        <dbReference type="SAM" id="Phobius"/>
    </source>
</evidence>
<feature type="region of interest" description="Disordered" evidence="1">
    <location>
        <begin position="289"/>
        <end position="326"/>
    </location>
</feature>
<feature type="transmembrane region" description="Helical" evidence="2">
    <location>
        <begin position="159"/>
        <end position="182"/>
    </location>
</feature>
<keyword evidence="2" id="KW-1133">Transmembrane helix</keyword>
<keyword evidence="4" id="KW-1185">Reference proteome</keyword>
<dbReference type="AlphaFoldDB" id="A0A8H6SLL3"/>
<feature type="transmembrane region" description="Helical" evidence="2">
    <location>
        <begin position="203"/>
        <end position="222"/>
    </location>
</feature>
<gene>
    <name evidence="3" type="ORF">MIND_00753200</name>
</gene>
<dbReference type="GeneID" id="59346745"/>
<name>A0A8H6SLL3_9AGAR</name>
<feature type="transmembrane region" description="Helical" evidence="2">
    <location>
        <begin position="40"/>
        <end position="60"/>
    </location>
</feature>
<protein>
    <submittedName>
        <fullName evidence="3">Putative Transmembrane protein</fullName>
    </submittedName>
</protein>
<reference evidence="3" key="1">
    <citation type="submission" date="2020-05" db="EMBL/GenBank/DDBJ databases">
        <title>Mycena genomes resolve the evolution of fungal bioluminescence.</title>
        <authorList>
            <person name="Tsai I.J."/>
        </authorList>
    </citation>
    <scope>NUCLEOTIDE SEQUENCE</scope>
    <source>
        <strain evidence="3">171206Taipei</strain>
    </source>
</reference>
<evidence type="ECO:0000256" key="1">
    <source>
        <dbReference type="SAM" id="MobiDB-lite"/>
    </source>
</evidence>
<dbReference type="RefSeq" id="XP_037219873.1">
    <property type="nucleotide sequence ID" value="XM_037364229.1"/>
</dbReference>
<proteinExistence type="predicted"/>
<dbReference type="EMBL" id="JACAZF010000006">
    <property type="protein sequence ID" value="KAF7301873.1"/>
    <property type="molecule type" value="Genomic_DNA"/>
</dbReference>
<feature type="transmembrane region" description="Helical" evidence="2">
    <location>
        <begin position="112"/>
        <end position="131"/>
    </location>
</feature>
<feature type="compositionally biased region" description="Polar residues" evidence="1">
    <location>
        <begin position="316"/>
        <end position="326"/>
    </location>
</feature>